<dbReference type="AlphaFoldDB" id="A0AAU9ZTA3"/>
<dbReference type="EMBL" id="CALSGD010001500">
    <property type="protein sequence ID" value="CAH6848616.1"/>
    <property type="molecule type" value="Genomic_DNA"/>
</dbReference>
<reference evidence="1" key="1">
    <citation type="submission" date="2022-06" db="EMBL/GenBank/DDBJ databases">
        <authorList>
            <person name="Andreotti S."/>
            <person name="Wyler E."/>
        </authorList>
    </citation>
    <scope>NUCLEOTIDE SEQUENCE</scope>
</reference>
<name>A0AAU9ZTA3_PHORO</name>
<accession>A0AAU9ZTA3</accession>
<evidence type="ECO:0000313" key="2">
    <source>
        <dbReference type="Proteomes" id="UP001152836"/>
    </source>
</evidence>
<evidence type="ECO:0000313" key="1">
    <source>
        <dbReference type="EMBL" id="CAH6848616.1"/>
    </source>
</evidence>
<keyword evidence="2" id="KW-1185">Reference proteome</keyword>
<gene>
    <name evidence="1" type="primary">Gnl3l</name>
    <name evidence="1" type="ORF">PHOROB_LOCUS11647</name>
</gene>
<proteinExistence type="predicted"/>
<protein>
    <submittedName>
        <fullName evidence="1">Gnl3l protein</fullName>
    </submittedName>
</protein>
<organism evidence="1 2">
    <name type="scientific">Phodopus roborovskii</name>
    <name type="common">Roborovski's desert hamster</name>
    <name type="synonym">Cricetulus roborovskii</name>
    <dbReference type="NCBI Taxonomy" id="109678"/>
    <lineage>
        <taxon>Eukaryota</taxon>
        <taxon>Metazoa</taxon>
        <taxon>Chordata</taxon>
        <taxon>Craniata</taxon>
        <taxon>Vertebrata</taxon>
        <taxon>Euteleostomi</taxon>
        <taxon>Mammalia</taxon>
        <taxon>Eutheria</taxon>
        <taxon>Euarchontoglires</taxon>
        <taxon>Glires</taxon>
        <taxon>Rodentia</taxon>
        <taxon>Myomorpha</taxon>
        <taxon>Muroidea</taxon>
        <taxon>Cricetidae</taxon>
        <taxon>Cricetinae</taxon>
        <taxon>Phodopus</taxon>
    </lineage>
</organism>
<comment type="caution">
    <text evidence="1">The sequence shown here is derived from an EMBL/GenBank/DDBJ whole genome shotgun (WGS) entry which is preliminary data.</text>
</comment>
<dbReference type="Proteomes" id="UP001152836">
    <property type="component" value="Unassembled WGS sequence"/>
</dbReference>
<sequence>MLGIRHIAPLSAEPSCQPFFFFEKGSHVAQAGLELIA</sequence>